<protein>
    <submittedName>
        <fullName evidence="1">Uncharacterized protein</fullName>
    </submittedName>
</protein>
<accession>X1S4M6</accession>
<name>X1S4M6_9ZZZZ</name>
<proteinExistence type="predicted"/>
<dbReference type="EMBL" id="BARW01007572">
    <property type="protein sequence ID" value="GAI87962.1"/>
    <property type="molecule type" value="Genomic_DNA"/>
</dbReference>
<reference evidence="1" key="1">
    <citation type="journal article" date="2014" name="Front. Microbiol.">
        <title>High frequency of phylogenetically diverse reductive dehalogenase-homologous genes in deep subseafloor sedimentary metagenomes.</title>
        <authorList>
            <person name="Kawai M."/>
            <person name="Futagami T."/>
            <person name="Toyoda A."/>
            <person name="Takaki Y."/>
            <person name="Nishi S."/>
            <person name="Hori S."/>
            <person name="Arai W."/>
            <person name="Tsubouchi T."/>
            <person name="Morono Y."/>
            <person name="Uchiyama I."/>
            <person name="Ito T."/>
            <person name="Fujiyama A."/>
            <person name="Inagaki F."/>
            <person name="Takami H."/>
        </authorList>
    </citation>
    <scope>NUCLEOTIDE SEQUENCE</scope>
    <source>
        <strain evidence="1">Expedition CK06-06</strain>
    </source>
</reference>
<evidence type="ECO:0000313" key="1">
    <source>
        <dbReference type="EMBL" id="GAI87962.1"/>
    </source>
</evidence>
<comment type="caution">
    <text evidence="1">The sequence shown here is derived from an EMBL/GenBank/DDBJ whole genome shotgun (WGS) entry which is preliminary data.</text>
</comment>
<gene>
    <name evidence="1" type="ORF">S12H4_15726</name>
</gene>
<dbReference type="AlphaFoldDB" id="X1S4M6"/>
<organism evidence="1">
    <name type="scientific">marine sediment metagenome</name>
    <dbReference type="NCBI Taxonomy" id="412755"/>
    <lineage>
        <taxon>unclassified sequences</taxon>
        <taxon>metagenomes</taxon>
        <taxon>ecological metagenomes</taxon>
    </lineage>
</organism>
<sequence>MYLEGYWTKLGVDLTNITETTDQLCRIALAFEMKVFSGAYIGYQTSFFKEAPINNYLRR</sequence>